<keyword evidence="5 9" id="KW-0798">TonB box</keyword>
<feature type="domain" description="TonB-dependent receptor-like beta-barrel" evidence="11">
    <location>
        <begin position="413"/>
        <end position="820"/>
    </location>
</feature>
<dbReference type="PANTHER" id="PTHR47234:SF3">
    <property type="entry name" value="SECRETIN_TONB SHORT N-TERMINAL DOMAIN-CONTAINING PROTEIN"/>
    <property type="match status" value="1"/>
</dbReference>
<dbReference type="InterPro" id="IPR012910">
    <property type="entry name" value="Plug_dom"/>
</dbReference>
<dbReference type="InterPro" id="IPR037066">
    <property type="entry name" value="Plug_dom_sf"/>
</dbReference>
<dbReference type="EMBL" id="CP020472">
    <property type="protein sequence ID" value="ARD21419.1"/>
    <property type="molecule type" value="Genomic_DNA"/>
</dbReference>
<evidence type="ECO:0000313" key="14">
    <source>
        <dbReference type="Proteomes" id="UP000191820"/>
    </source>
</evidence>
<evidence type="ECO:0000313" key="13">
    <source>
        <dbReference type="EMBL" id="ARD21419.1"/>
    </source>
</evidence>
<comment type="similarity">
    <text evidence="8 9">Belongs to the TonB-dependent receptor family.</text>
</comment>
<organism evidence="13 14">
    <name type="scientific">Shewanella japonica</name>
    <dbReference type="NCBI Taxonomy" id="93973"/>
    <lineage>
        <taxon>Bacteria</taxon>
        <taxon>Pseudomonadati</taxon>
        <taxon>Pseudomonadota</taxon>
        <taxon>Gammaproteobacteria</taxon>
        <taxon>Alteromonadales</taxon>
        <taxon>Shewanellaceae</taxon>
        <taxon>Shewanella</taxon>
    </lineage>
</organism>
<dbReference type="SUPFAM" id="SSF56935">
    <property type="entry name" value="Porins"/>
    <property type="match status" value="1"/>
</dbReference>
<dbReference type="RefSeq" id="WP_080915138.1">
    <property type="nucleotide sequence ID" value="NZ_CP020472.1"/>
</dbReference>
<comment type="subcellular location">
    <subcellularLocation>
        <location evidence="1 8">Cell outer membrane</location>
        <topology evidence="1 8">Multi-pass membrane protein</topology>
    </subcellularLocation>
</comment>
<evidence type="ECO:0000256" key="8">
    <source>
        <dbReference type="PROSITE-ProRule" id="PRU01360"/>
    </source>
</evidence>
<evidence type="ECO:0000256" key="5">
    <source>
        <dbReference type="ARBA" id="ARBA00023077"/>
    </source>
</evidence>
<evidence type="ECO:0000256" key="1">
    <source>
        <dbReference type="ARBA" id="ARBA00004571"/>
    </source>
</evidence>
<reference evidence="13 14" key="1">
    <citation type="submission" date="2017-03" db="EMBL/GenBank/DDBJ databases">
        <title>Genome sequencing of Shewanella japonica KCTC 22435.</title>
        <authorList>
            <person name="Kim K.M."/>
        </authorList>
    </citation>
    <scope>NUCLEOTIDE SEQUENCE [LARGE SCALE GENOMIC DNA]</scope>
    <source>
        <strain evidence="13 14">KCTC 22435</strain>
    </source>
</reference>
<evidence type="ECO:0000256" key="7">
    <source>
        <dbReference type="ARBA" id="ARBA00023237"/>
    </source>
</evidence>
<evidence type="ECO:0000256" key="9">
    <source>
        <dbReference type="RuleBase" id="RU003357"/>
    </source>
</evidence>
<dbReference type="PROSITE" id="PS52016">
    <property type="entry name" value="TONB_DEPENDENT_REC_3"/>
    <property type="match status" value="1"/>
</dbReference>
<proteinExistence type="inferred from homology"/>
<feature type="signal peptide" evidence="10">
    <location>
        <begin position="1"/>
        <end position="34"/>
    </location>
</feature>
<feature type="domain" description="TonB-dependent receptor plug" evidence="12">
    <location>
        <begin position="60"/>
        <end position="180"/>
    </location>
</feature>
<dbReference type="InterPro" id="IPR039426">
    <property type="entry name" value="TonB-dep_rcpt-like"/>
</dbReference>
<accession>A0ABM6JGU5</accession>
<keyword evidence="4 8" id="KW-0812">Transmembrane</keyword>
<dbReference type="CDD" id="cd01347">
    <property type="entry name" value="ligand_gated_channel"/>
    <property type="match status" value="1"/>
</dbReference>
<dbReference type="Pfam" id="PF00593">
    <property type="entry name" value="TonB_dep_Rec_b-barrel"/>
    <property type="match status" value="1"/>
</dbReference>
<evidence type="ECO:0000259" key="11">
    <source>
        <dbReference type="Pfam" id="PF00593"/>
    </source>
</evidence>
<dbReference type="InterPro" id="IPR036942">
    <property type="entry name" value="Beta-barrel_TonB_sf"/>
</dbReference>
<name>A0ABM6JGU5_9GAMM</name>
<keyword evidence="2 8" id="KW-0813">Transport</keyword>
<keyword evidence="3 8" id="KW-1134">Transmembrane beta strand</keyword>
<keyword evidence="7 8" id="KW-0998">Cell outer membrane</keyword>
<dbReference type="InterPro" id="IPR000531">
    <property type="entry name" value="Beta-barrel_TonB"/>
</dbReference>
<evidence type="ECO:0000256" key="2">
    <source>
        <dbReference type="ARBA" id="ARBA00022448"/>
    </source>
</evidence>
<sequence>MMTNLKKRKFGLNSLSLAVTVALAGSVMSTAAMAEDEEVAENVEKIAVVGSRAAPRSVGESPVPVDIISSDDLRKNGSTDMIDMLVTSVPSFNSRAQPISDAATLVRPVNLRGLPSDSTLILVNGKRRHRASVIAFQGGGINDGAQGPDISVIPSIALKQVEVLRDGAAAQYGSDAIAGVMNFQLKDSAEGGSISISQGEYYEGDGATTTIDGNIGLPLTDAGFVNISAQYKTADATSRSVQRPDAGNLIAQGNTYVNDPAQVWGNPEINDDYTVFVNAGFDLNDNHRIYAFGNVSSREAIGGFYYRNPHNRGNVYSVDGGENLLVGAVNGDQSTCAPVPIPKNADGSDGNVLDTAAYQAMVADANCFSMNQVRPGGYTPQFAGTIEDMSFFAGIEGELGEWMYDASAGTGSNKSSFSLYNSLNPSLGLAVNPEDTQTDFDTGAYEQVETTVNLDFSRYFTLGSIEDISFATGFEWREESFEITQGEEASWIAGPYADQGFNIGSHGFKGFGPGAAGKNDRSNIGIYADVEAYLTDDWLLGVALRYEDFSTFGDTLNYKISTQYSFTDYWSMRASHSTGFRAPTVGQENVVNTQTSIVNGDLIQTFIAPPTDPLAAFYGGEVLEPEESINYAIGTVFEYDDFFLTVDYYNIEVTGRIAQSSQIAVEPEDYDDLRDAGVEFPELISAVTYYTNDFDTTTQGIDIVGSYETELMSGDTMFSLAYGWTDTSVDKFDPETTDEGKVRRLEDGIPAHRATLTWGQTWDDISVSLRGNYFGEYYATHADDTSDWGPETADSAVTVDLEVSYTMFDQLTLSVGANNLFDQEAQELKDGTQGVLGAVYYESGPFDYNGGFYYGKLSYIF</sequence>
<dbReference type="PANTHER" id="PTHR47234">
    <property type="match status" value="1"/>
</dbReference>
<dbReference type="Gene3D" id="2.40.170.20">
    <property type="entry name" value="TonB-dependent receptor, beta-barrel domain"/>
    <property type="match status" value="1"/>
</dbReference>
<evidence type="ECO:0000256" key="6">
    <source>
        <dbReference type="ARBA" id="ARBA00023136"/>
    </source>
</evidence>
<dbReference type="Gene3D" id="2.170.130.10">
    <property type="entry name" value="TonB-dependent receptor, plug domain"/>
    <property type="match status" value="1"/>
</dbReference>
<dbReference type="Proteomes" id="UP000191820">
    <property type="component" value="Chromosome"/>
</dbReference>
<evidence type="ECO:0000259" key="12">
    <source>
        <dbReference type="Pfam" id="PF07715"/>
    </source>
</evidence>
<evidence type="ECO:0000256" key="10">
    <source>
        <dbReference type="SAM" id="SignalP"/>
    </source>
</evidence>
<keyword evidence="13" id="KW-0675">Receptor</keyword>
<evidence type="ECO:0000256" key="3">
    <source>
        <dbReference type="ARBA" id="ARBA00022452"/>
    </source>
</evidence>
<keyword evidence="10" id="KW-0732">Signal</keyword>
<evidence type="ECO:0000256" key="4">
    <source>
        <dbReference type="ARBA" id="ARBA00022692"/>
    </source>
</evidence>
<keyword evidence="6 8" id="KW-0472">Membrane</keyword>
<dbReference type="Pfam" id="PF07715">
    <property type="entry name" value="Plug"/>
    <property type="match status" value="1"/>
</dbReference>
<keyword evidence="14" id="KW-1185">Reference proteome</keyword>
<protein>
    <submittedName>
        <fullName evidence="13">TonB-dependent receptor</fullName>
    </submittedName>
</protein>
<gene>
    <name evidence="13" type="ORF">SJ2017_1088</name>
</gene>
<feature type="chain" id="PRO_5045035514" evidence="10">
    <location>
        <begin position="35"/>
        <end position="861"/>
    </location>
</feature>